<dbReference type="PROSITE" id="PS50002">
    <property type="entry name" value="SH3"/>
    <property type="match status" value="1"/>
</dbReference>
<comment type="caution">
    <text evidence="5">The sequence shown here is derived from an EMBL/GenBank/DDBJ whole genome shotgun (WGS) entry which is preliminary data.</text>
</comment>
<feature type="region of interest" description="Disordered" evidence="3">
    <location>
        <begin position="218"/>
        <end position="426"/>
    </location>
</feature>
<accession>A0A9X0D0M2</accession>
<feature type="compositionally biased region" description="Basic and acidic residues" evidence="3">
    <location>
        <begin position="346"/>
        <end position="355"/>
    </location>
</feature>
<dbReference type="SMART" id="SM00326">
    <property type="entry name" value="SH3"/>
    <property type="match status" value="1"/>
</dbReference>
<dbReference type="EMBL" id="MU826353">
    <property type="protein sequence ID" value="KAJ7380444.1"/>
    <property type="molecule type" value="Genomic_DNA"/>
</dbReference>
<dbReference type="InterPro" id="IPR001452">
    <property type="entry name" value="SH3_domain"/>
</dbReference>
<evidence type="ECO:0000256" key="3">
    <source>
        <dbReference type="SAM" id="MobiDB-lite"/>
    </source>
</evidence>
<protein>
    <recommendedName>
        <fullName evidence="4">SH3 domain-containing protein</fullName>
    </recommendedName>
</protein>
<dbReference type="PANTHER" id="PTHR46726:SF2">
    <property type="entry name" value="SH3 DOMAIN-CONTAINING PROTEIN"/>
    <property type="match status" value="1"/>
</dbReference>
<dbReference type="OrthoDB" id="5985075at2759"/>
<dbReference type="PANTHER" id="PTHR46726">
    <property type="entry name" value="TWO PORE CHANNEL 3"/>
    <property type="match status" value="1"/>
</dbReference>
<evidence type="ECO:0000256" key="1">
    <source>
        <dbReference type="ARBA" id="ARBA00022443"/>
    </source>
</evidence>
<sequence>MKEKKRAKQKMTNAEHKVRVATAFRGNKESDLELQVGDEVTVFIKKDDWWQGRCKNKVGWFPASHVILRTVKAVPEYGKRKPRKSTAGGEGTAFPPFPEVTDDENANNQVQGLVKEKSSSSLTRKENSFFRERSTTGGNQAPGTPPAVRARMKLKKTGDWRREILGDMTVMNAEELRELNIIMRAELRTPTGLRPKKLGPLRFGSDDDSMSEDHELMDINQGRPSSGISLDPRPYSGRYLGRSGSPRFGQNAVGPLCRLRPESGSSSERSPGVKIPAVEFFGPGTPTPPSTYTDQLTSSSTRRTRLSPGTKGSSKQEKKQKQKSQNGEMPDWMVNFVETNNLVVGKDVKLDESTGRRRSSTTTSGTGNTKTGRKTAGSGSPRTTGTKSRASPGLAKKGNTSPAGSRSPGGRPVTPGKGTNTKSVPE</sequence>
<feature type="region of interest" description="Disordered" evidence="3">
    <location>
        <begin position="79"/>
        <end position="146"/>
    </location>
</feature>
<feature type="compositionally biased region" description="Low complexity" evidence="3">
    <location>
        <begin position="360"/>
        <end position="370"/>
    </location>
</feature>
<feature type="compositionally biased region" description="Polar residues" evidence="3">
    <location>
        <begin position="377"/>
        <end position="389"/>
    </location>
</feature>
<feature type="domain" description="SH3" evidence="4">
    <location>
        <begin position="13"/>
        <end position="71"/>
    </location>
</feature>
<dbReference type="Pfam" id="PF07653">
    <property type="entry name" value="SH3_2"/>
    <property type="match status" value="1"/>
</dbReference>
<reference evidence="5" key="1">
    <citation type="submission" date="2023-01" db="EMBL/GenBank/DDBJ databases">
        <title>Genome assembly of the deep-sea coral Lophelia pertusa.</title>
        <authorList>
            <person name="Herrera S."/>
            <person name="Cordes E."/>
        </authorList>
    </citation>
    <scope>NUCLEOTIDE SEQUENCE</scope>
    <source>
        <strain evidence="5">USNM1676648</strain>
        <tissue evidence="5">Polyp</tissue>
    </source>
</reference>
<dbReference type="Proteomes" id="UP001163046">
    <property type="component" value="Unassembled WGS sequence"/>
</dbReference>
<dbReference type="AlphaFoldDB" id="A0A9X0D0M2"/>
<name>A0A9X0D0M2_9CNID</name>
<keyword evidence="1 2" id="KW-0728">SH3 domain</keyword>
<evidence type="ECO:0000259" key="4">
    <source>
        <dbReference type="PROSITE" id="PS50002"/>
    </source>
</evidence>
<evidence type="ECO:0000313" key="5">
    <source>
        <dbReference type="EMBL" id="KAJ7380444.1"/>
    </source>
</evidence>
<dbReference type="SUPFAM" id="SSF50044">
    <property type="entry name" value="SH3-domain"/>
    <property type="match status" value="1"/>
</dbReference>
<gene>
    <name evidence="5" type="ORF">OS493_008902</name>
</gene>
<organism evidence="5 6">
    <name type="scientific">Desmophyllum pertusum</name>
    <dbReference type="NCBI Taxonomy" id="174260"/>
    <lineage>
        <taxon>Eukaryota</taxon>
        <taxon>Metazoa</taxon>
        <taxon>Cnidaria</taxon>
        <taxon>Anthozoa</taxon>
        <taxon>Hexacorallia</taxon>
        <taxon>Scleractinia</taxon>
        <taxon>Caryophylliina</taxon>
        <taxon>Caryophylliidae</taxon>
        <taxon>Desmophyllum</taxon>
    </lineage>
</organism>
<dbReference type="InterPro" id="IPR036028">
    <property type="entry name" value="SH3-like_dom_sf"/>
</dbReference>
<evidence type="ECO:0000256" key="2">
    <source>
        <dbReference type="PROSITE-ProRule" id="PRU00192"/>
    </source>
</evidence>
<proteinExistence type="predicted"/>
<keyword evidence="6" id="KW-1185">Reference proteome</keyword>
<evidence type="ECO:0000313" key="6">
    <source>
        <dbReference type="Proteomes" id="UP001163046"/>
    </source>
</evidence>
<feature type="compositionally biased region" description="Basic and acidic residues" evidence="3">
    <location>
        <begin position="114"/>
        <end position="134"/>
    </location>
</feature>
<feature type="compositionally biased region" description="Low complexity" evidence="3">
    <location>
        <begin position="262"/>
        <end position="272"/>
    </location>
</feature>
<dbReference type="Gene3D" id="2.30.30.40">
    <property type="entry name" value="SH3 Domains"/>
    <property type="match status" value="1"/>
</dbReference>
<feature type="compositionally biased region" description="Polar residues" evidence="3">
    <location>
        <begin position="417"/>
        <end position="426"/>
    </location>
</feature>